<proteinExistence type="predicted"/>
<reference evidence="2" key="1">
    <citation type="journal article" date="2023" name="G3 (Bethesda)">
        <title>Genome assembly and association tests identify interacting loci associated with vigor, precocity, and sex in interspecific pistachio rootstocks.</title>
        <authorList>
            <person name="Palmer W."/>
            <person name="Jacygrad E."/>
            <person name="Sagayaradj S."/>
            <person name="Cavanaugh K."/>
            <person name="Han R."/>
            <person name="Bertier L."/>
            <person name="Beede B."/>
            <person name="Kafkas S."/>
            <person name="Golino D."/>
            <person name="Preece J."/>
            <person name="Michelmore R."/>
        </authorList>
    </citation>
    <scope>NUCLEOTIDE SEQUENCE [LARGE SCALE GENOMIC DNA]</scope>
</reference>
<dbReference type="EMBL" id="CM047747">
    <property type="protein sequence ID" value="KAJ0017321.1"/>
    <property type="molecule type" value="Genomic_DNA"/>
</dbReference>
<name>A0ACC0XIS2_9ROSI</name>
<keyword evidence="2" id="KW-1185">Reference proteome</keyword>
<evidence type="ECO:0000313" key="1">
    <source>
        <dbReference type="EMBL" id="KAJ0017321.1"/>
    </source>
</evidence>
<gene>
    <name evidence="1" type="ORF">Pint_11573</name>
</gene>
<organism evidence="1 2">
    <name type="scientific">Pistacia integerrima</name>
    <dbReference type="NCBI Taxonomy" id="434235"/>
    <lineage>
        <taxon>Eukaryota</taxon>
        <taxon>Viridiplantae</taxon>
        <taxon>Streptophyta</taxon>
        <taxon>Embryophyta</taxon>
        <taxon>Tracheophyta</taxon>
        <taxon>Spermatophyta</taxon>
        <taxon>Magnoliopsida</taxon>
        <taxon>eudicotyledons</taxon>
        <taxon>Gunneridae</taxon>
        <taxon>Pentapetalae</taxon>
        <taxon>rosids</taxon>
        <taxon>malvids</taxon>
        <taxon>Sapindales</taxon>
        <taxon>Anacardiaceae</taxon>
        <taxon>Pistacia</taxon>
    </lineage>
</organism>
<comment type="caution">
    <text evidence="1">The sequence shown here is derived from an EMBL/GenBank/DDBJ whole genome shotgun (WGS) entry which is preliminary data.</text>
</comment>
<sequence>MSSNKLSGLIPERLNGLKKLKTQPWDGNLLGYVILSMYTGVELDMVSKGLFQNVWTSQWHRFLYQLIYGKRSIRNRPSKGTLYDQSLTQSALW</sequence>
<protein>
    <submittedName>
        <fullName evidence="1">Uncharacterized protein</fullName>
    </submittedName>
</protein>
<accession>A0ACC0XIS2</accession>
<evidence type="ECO:0000313" key="2">
    <source>
        <dbReference type="Proteomes" id="UP001163603"/>
    </source>
</evidence>
<dbReference type="Proteomes" id="UP001163603">
    <property type="component" value="Chromosome 12"/>
</dbReference>